<evidence type="ECO:0000313" key="1">
    <source>
        <dbReference type="EMBL" id="BBN69892.1"/>
    </source>
</evidence>
<accession>A0A5H2XSX2</accession>
<dbReference type="AlphaFoldDB" id="A0A5H2XSX2"/>
<reference evidence="1" key="1">
    <citation type="journal article" date="2019" name="Science">
        <title>Mutation of a bHLH transcription factor allowed almond domestication.</title>
        <authorList>
            <person name="Sanchez-Perez R."/>
            <person name="Pavan S."/>
            <person name="Mazzeo R."/>
            <person name="Moldovan C."/>
            <person name="Aiese Cigliano R."/>
            <person name="Del Cueto J."/>
            <person name="Ricciardi F."/>
            <person name="Lotti C."/>
            <person name="Ricciardi L."/>
            <person name="Dicenta F."/>
            <person name="Lopez-Marques R.L."/>
            <person name="Lindberg Moller B."/>
        </authorList>
    </citation>
    <scope>NUCLEOTIDE SEQUENCE</scope>
</reference>
<proteinExistence type="predicted"/>
<dbReference type="EMBL" id="AP021570">
    <property type="protein sequence ID" value="BBN69892.1"/>
    <property type="molecule type" value="Genomic_DNA"/>
</dbReference>
<protein>
    <submittedName>
        <fullName evidence="1">Uncharacterized protein</fullName>
    </submittedName>
</protein>
<gene>
    <name evidence="1" type="ORF">Prudu_1233S000100</name>
</gene>
<name>A0A5H2XSX2_PRUDU</name>
<organism evidence="1">
    <name type="scientific">Prunus dulcis</name>
    <name type="common">Almond</name>
    <name type="synonym">Amygdalus dulcis</name>
    <dbReference type="NCBI Taxonomy" id="3755"/>
    <lineage>
        <taxon>Eukaryota</taxon>
        <taxon>Viridiplantae</taxon>
        <taxon>Streptophyta</taxon>
        <taxon>Embryophyta</taxon>
        <taxon>Tracheophyta</taxon>
        <taxon>Spermatophyta</taxon>
        <taxon>Magnoliopsida</taxon>
        <taxon>eudicotyledons</taxon>
        <taxon>Gunneridae</taxon>
        <taxon>Pentapetalae</taxon>
        <taxon>rosids</taxon>
        <taxon>fabids</taxon>
        <taxon>Rosales</taxon>
        <taxon>Rosaceae</taxon>
        <taxon>Amygdaloideae</taxon>
        <taxon>Amygdaleae</taxon>
        <taxon>Prunus</taxon>
    </lineage>
</organism>
<sequence>MLFFYTALRKLRGAPLPPAANTSRFRALYCNSSAVSGQRSDCYNLAAHI</sequence>